<reference evidence="4" key="1">
    <citation type="journal article" date="2019" name="Int. J. Syst. Evol. Microbiol.">
        <title>The Global Catalogue of Microorganisms (GCM) 10K type strain sequencing project: providing services to taxonomists for standard genome sequencing and annotation.</title>
        <authorList>
            <consortium name="The Broad Institute Genomics Platform"/>
            <consortium name="The Broad Institute Genome Sequencing Center for Infectious Disease"/>
            <person name="Wu L."/>
            <person name="Ma J."/>
        </authorList>
    </citation>
    <scope>NUCLEOTIDE SEQUENCE [LARGE SCALE GENOMIC DNA]</scope>
    <source>
        <strain evidence="4">JCM 16601</strain>
    </source>
</reference>
<keyword evidence="2" id="KW-1133">Transmembrane helix</keyword>
<dbReference type="PANTHER" id="PTHR30272:SF1">
    <property type="entry name" value="3-HYDROXYACYL-[ACYL-CARRIER-PROTEIN] DEHYDRATASE"/>
    <property type="match status" value="1"/>
</dbReference>
<evidence type="ECO:0000256" key="1">
    <source>
        <dbReference type="ARBA" id="ARBA00023239"/>
    </source>
</evidence>
<dbReference type="PANTHER" id="PTHR30272">
    <property type="entry name" value="3-HYDROXYACYL-[ACYL-CARRIER-PROTEIN] DEHYDRATASE"/>
    <property type="match status" value="1"/>
</dbReference>
<dbReference type="Proteomes" id="UP001500742">
    <property type="component" value="Unassembled WGS sequence"/>
</dbReference>
<gene>
    <name evidence="3" type="ORF">GCM10022210_37460</name>
</gene>
<dbReference type="SUPFAM" id="SSF54637">
    <property type="entry name" value="Thioesterase/thiol ester dehydrase-isomerase"/>
    <property type="match status" value="1"/>
</dbReference>
<keyword evidence="2" id="KW-0812">Transmembrane</keyword>
<evidence type="ECO:0000256" key="2">
    <source>
        <dbReference type="SAM" id="Phobius"/>
    </source>
</evidence>
<proteinExistence type="predicted"/>
<evidence type="ECO:0000313" key="4">
    <source>
        <dbReference type="Proteomes" id="UP001500742"/>
    </source>
</evidence>
<organism evidence="3 4">
    <name type="scientific">Mucilaginibacter dorajii</name>
    <dbReference type="NCBI Taxonomy" id="692994"/>
    <lineage>
        <taxon>Bacteria</taxon>
        <taxon>Pseudomonadati</taxon>
        <taxon>Bacteroidota</taxon>
        <taxon>Sphingobacteriia</taxon>
        <taxon>Sphingobacteriales</taxon>
        <taxon>Sphingobacteriaceae</taxon>
        <taxon>Mucilaginibacter</taxon>
    </lineage>
</organism>
<dbReference type="Gene3D" id="3.10.129.10">
    <property type="entry name" value="Hotdog Thioesterase"/>
    <property type="match status" value="1"/>
</dbReference>
<sequence>MNNHILNHLPYKSTFRFIDNITSLNENGVTGDFTLKQDAFFYEDHFEGNPVTPGVIITEIMAQIGLVVLGIFLIMKEPGRELSTDPSLYPVLTSTDVSFYKMVLPGQKVTVISKKQYFRFGKLKCTVEMLNSSKEIVARGTFAGIIKHIDLK</sequence>
<name>A0ABP7QH29_9SPHI</name>
<protein>
    <submittedName>
        <fullName evidence="3">Beta-hydroxyacyl-ACP dehydratase</fullName>
    </submittedName>
</protein>
<evidence type="ECO:0000313" key="3">
    <source>
        <dbReference type="EMBL" id="GAA3982442.1"/>
    </source>
</evidence>
<dbReference type="InterPro" id="IPR013114">
    <property type="entry name" value="FabA_FabZ"/>
</dbReference>
<accession>A0ABP7QH29</accession>
<keyword evidence="1" id="KW-0456">Lyase</keyword>
<keyword evidence="2" id="KW-0472">Membrane</keyword>
<comment type="caution">
    <text evidence="3">The sequence shown here is derived from an EMBL/GenBank/DDBJ whole genome shotgun (WGS) entry which is preliminary data.</text>
</comment>
<dbReference type="EMBL" id="BAAAZC010000026">
    <property type="protein sequence ID" value="GAA3982442.1"/>
    <property type="molecule type" value="Genomic_DNA"/>
</dbReference>
<keyword evidence="4" id="KW-1185">Reference proteome</keyword>
<feature type="transmembrane region" description="Helical" evidence="2">
    <location>
        <begin position="55"/>
        <end position="75"/>
    </location>
</feature>
<dbReference type="RefSeq" id="WP_259093887.1">
    <property type="nucleotide sequence ID" value="NZ_BAAAZC010000026.1"/>
</dbReference>
<dbReference type="InterPro" id="IPR029069">
    <property type="entry name" value="HotDog_dom_sf"/>
</dbReference>
<dbReference type="Pfam" id="PF07977">
    <property type="entry name" value="FabA"/>
    <property type="match status" value="1"/>
</dbReference>